<gene>
    <name evidence="1" type="ORF">QFC20_000414</name>
</gene>
<evidence type="ECO:0000313" key="1">
    <source>
        <dbReference type="EMBL" id="KAJ9117268.1"/>
    </source>
</evidence>
<organism evidence="1 2">
    <name type="scientific">Naganishia adeliensis</name>
    <dbReference type="NCBI Taxonomy" id="92952"/>
    <lineage>
        <taxon>Eukaryota</taxon>
        <taxon>Fungi</taxon>
        <taxon>Dikarya</taxon>
        <taxon>Basidiomycota</taxon>
        <taxon>Agaricomycotina</taxon>
        <taxon>Tremellomycetes</taxon>
        <taxon>Filobasidiales</taxon>
        <taxon>Filobasidiaceae</taxon>
        <taxon>Naganishia</taxon>
    </lineage>
</organism>
<proteinExistence type="predicted"/>
<dbReference type="EMBL" id="JASBWS010000002">
    <property type="protein sequence ID" value="KAJ9117268.1"/>
    <property type="molecule type" value="Genomic_DNA"/>
</dbReference>
<reference evidence="1" key="1">
    <citation type="submission" date="2023-04" db="EMBL/GenBank/DDBJ databases">
        <title>Draft Genome sequencing of Naganishia species isolated from polar environments using Oxford Nanopore Technology.</title>
        <authorList>
            <person name="Leo P."/>
            <person name="Venkateswaran K."/>
        </authorList>
    </citation>
    <scope>NUCLEOTIDE SEQUENCE</scope>
    <source>
        <strain evidence="1">MNA-CCFEE 5262</strain>
    </source>
</reference>
<dbReference type="Proteomes" id="UP001230649">
    <property type="component" value="Unassembled WGS sequence"/>
</dbReference>
<sequence>MIVSPPNRRHAPPTTTKTVEQPLQDVGLYVIRHSARASNLLHDEASLLMEAVTLDPFHVEYRVYASGYQPSLAELQVPRQTTSPLSLGFVAPILVLLARLWIYWSAHGIAGWVNSIVSQITITHLICGTLAMLLISAVSRKTIYGKSPP</sequence>
<keyword evidence="2" id="KW-1185">Reference proteome</keyword>
<evidence type="ECO:0000313" key="2">
    <source>
        <dbReference type="Proteomes" id="UP001230649"/>
    </source>
</evidence>
<accession>A0ACC2X0H8</accession>
<name>A0ACC2X0H8_9TREE</name>
<protein>
    <submittedName>
        <fullName evidence="1">Uncharacterized protein</fullName>
    </submittedName>
</protein>
<comment type="caution">
    <text evidence="1">The sequence shown here is derived from an EMBL/GenBank/DDBJ whole genome shotgun (WGS) entry which is preliminary data.</text>
</comment>